<dbReference type="OrthoDB" id="8957677at2"/>
<reference evidence="1 2" key="1">
    <citation type="submission" date="2014-02" db="EMBL/GenBank/DDBJ databases">
        <title>Whole genome shotgun sequence of Rhodococcus wratislaviensis NBRC 100605.</title>
        <authorList>
            <person name="Hosoyama A."/>
            <person name="Tsuchikane K."/>
            <person name="Yoshida I."/>
            <person name="Ohji S."/>
            <person name="Ichikawa N."/>
            <person name="Yamazoe A."/>
            <person name="Fujita N."/>
        </authorList>
    </citation>
    <scope>NUCLEOTIDE SEQUENCE [LARGE SCALE GENOMIC DNA]</scope>
    <source>
        <strain evidence="1 2">NBRC 100605</strain>
    </source>
</reference>
<evidence type="ECO:0000313" key="2">
    <source>
        <dbReference type="Proteomes" id="UP000019491"/>
    </source>
</evidence>
<sequence>MSRTSVVANRRLYTINDLEPRAAGDVFQAIVIAQLVDGLTGTAVRGPIRVHTDVDGFRAGASADGYAGLLGTPSRVFPFLATLPYEVVLTLFANGYAPRRERVPFPVQASFPLGFIAADLGQLTLHRAPVALTISTYEFDPSNRPVPLPGAAVRISGSWASVDRLGQPAATVRLLAATTGLTAPRPTGATVDLPVLTTPAEPARVLQASAPIGATVLAVSNTGTLTAGDLVGLDLTSPHLTETIEVVSVTGPSDPHSPAVLGLRHPLCHPHRRDAPAQRIPAPGAAPPLVTLIRKALAGDQTLVVNTLVGMTAGRTMRISGGPAAPEFRMTDLYQLTTDSDGFGRFPPLTGLAAVKVSAKSGPRTASALVTLTQPSPVPGLDLTLR</sequence>
<keyword evidence="2" id="KW-1185">Reference proteome</keyword>
<proteinExistence type="predicted"/>
<dbReference type="EMBL" id="BAWF01000051">
    <property type="protein sequence ID" value="GAF48255.1"/>
    <property type="molecule type" value="Genomic_DNA"/>
</dbReference>
<gene>
    <name evidence="1" type="ORF">RW1_051_00190</name>
</gene>
<comment type="caution">
    <text evidence="1">The sequence shown here is derived from an EMBL/GenBank/DDBJ whole genome shotgun (WGS) entry which is preliminary data.</text>
</comment>
<protein>
    <submittedName>
        <fullName evidence="1">Uncharacterized protein</fullName>
    </submittedName>
</protein>
<dbReference type="RefSeq" id="WP_037238262.1">
    <property type="nucleotide sequence ID" value="NZ_BAWF01000051.1"/>
</dbReference>
<evidence type="ECO:0000313" key="1">
    <source>
        <dbReference type="EMBL" id="GAF48255.1"/>
    </source>
</evidence>
<accession>X0RB58</accession>
<dbReference type="Proteomes" id="UP000019491">
    <property type="component" value="Unassembled WGS sequence"/>
</dbReference>
<name>X0RB58_RHOWR</name>
<dbReference type="AlphaFoldDB" id="X0RB58"/>
<organism evidence="1 2">
    <name type="scientific">Rhodococcus wratislaviensis NBRC 100605</name>
    <dbReference type="NCBI Taxonomy" id="1219028"/>
    <lineage>
        <taxon>Bacteria</taxon>
        <taxon>Bacillati</taxon>
        <taxon>Actinomycetota</taxon>
        <taxon>Actinomycetes</taxon>
        <taxon>Mycobacteriales</taxon>
        <taxon>Nocardiaceae</taxon>
        <taxon>Rhodococcus</taxon>
    </lineage>
</organism>